<dbReference type="InParanoid" id="A0A1M6PRT6"/>
<dbReference type="EMBL" id="FQYR01000005">
    <property type="protein sequence ID" value="SHK10684.1"/>
    <property type="molecule type" value="Genomic_DNA"/>
</dbReference>
<dbReference type="AlphaFoldDB" id="A0A1M6PRT6"/>
<gene>
    <name evidence="5" type="ORF">SAMN02745181_3276</name>
</gene>
<evidence type="ECO:0000259" key="4">
    <source>
        <dbReference type="PROSITE" id="PS01124"/>
    </source>
</evidence>
<dbReference type="PANTHER" id="PTHR43280:SF28">
    <property type="entry name" value="HTH-TYPE TRANSCRIPTIONAL ACTIVATOR RHAS"/>
    <property type="match status" value="1"/>
</dbReference>
<dbReference type="Pfam" id="PF12833">
    <property type="entry name" value="HTH_18"/>
    <property type="match status" value="1"/>
</dbReference>
<feature type="domain" description="HTH araC/xylS-type" evidence="4">
    <location>
        <begin position="209"/>
        <end position="308"/>
    </location>
</feature>
<protein>
    <submittedName>
        <fullName evidence="5">AraC-type DNA-binding protein</fullName>
    </submittedName>
</protein>
<sequence length="315" mass="35852">MVACNFQIELKGVSVNNVQEHIDRDSIYFALLKSDLFAVYRKAFEQVTNQTLSLIHADTGCTPENEMSRCQNKFCSYLLEQKVCENRCYDFVLQLSKRINHQALTSSCDANITTTLIPVNVKGKIVAYLRSGLVRVDDRETEASFLAEVKKQLPPSSGKKIDNLYQESKVFTRKDYNSQITLLGAFALQLSDLAAHLHSKCNHQHDIIDSTKAYIQEHLAEKICLDTLAERVNITSSYLCKQFKKSTGLTIIEYVNRHRVERAKKLLTKNEDTKIIEIAYATGFQSLSQFNRSFQRYVGLSPSEFKQQQAALTEA</sequence>
<dbReference type="PRINTS" id="PR00032">
    <property type="entry name" value="HTHARAC"/>
</dbReference>
<evidence type="ECO:0000256" key="1">
    <source>
        <dbReference type="ARBA" id="ARBA00023015"/>
    </source>
</evidence>
<dbReference type="InterPro" id="IPR018771">
    <property type="entry name" value="PocR_dom"/>
</dbReference>
<organism evidence="5 6">
    <name type="scientific">Rubritalea squalenifaciens DSM 18772</name>
    <dbReference type="NCBI Taxonomy" id="1123071"/>
    <lineage>
        <taxon>Bacteria</taxon>
        <taxon>Pseudomonadati</taxon>
        <taxon>Verrucomicrobiota</taxon>
        <taxon>Verrucomicrobiia</taxon>
        <taxon>Verrucomicrobiales</taxon>
        <taxon>Rubritaleaceae</taxon>
        <taxon>Rubritalea</taxon>
    </lineage>
</organism>
<dbReference type="STRING" id="1123071.SAMN02745181_3276"/>
<name>A0A1M6PRT6_9BACT</name>
<keyword evidence="1" id="KW-0805">Transcription regulation</keyword>
<keyword evidence="6" id="KW-1185">Reference proteome</keyword>
<dbReference type="SMART" id="SM00342">
    <property type="entry name" value="HTH_ARAC"/>
    <property type="match status" value="1"/>
</dbReference>
<dbReference type="Gene3D" id="1.10.10.60">
    <property type="entry name" value="Homeodomain-like"/>
    <property type="match status" value="2"/>
</dbReference>
<dbReference type="GO" id="GO:0043565">
    <property type="term" value="F:sequence-specific DNA binding"/>
    <property type="evidence" value="ECO:0007669"/>
    <property type="project" value="InterPro"/>
</dbReference>
<keyword evidence="3" id="KW-0804">Transcription</keyword>
<dbReference type="InterPro" id="IPR009057">
    <property type="entry name" value="Homeodomain-like_sf"/>
</dbReference>
<evidence type="ECO:0000256" key="2">
    <source>
        <dbReference type="ARBA" id="ARBA00023125"/>
    </source>
</evidence>
<dbReference type="SUPFAM" id="SSF46689">
    <property type="entry name" value="Homeodomain-like"/>
    <property type="match status" value="2"/>
</dbReference>
<dbReference type="InterPro" id="IPR018062">
    <property type="entry name" value="HTH_AraC-typ_CS"/>
</dbReference>
<keyword evidence="2 5" id="KW-0238">DNA-binding</keyword>
<evidence type="ECO:0000256" key="3">
    <source>
        <dbReference type="ARBA" id="ARBA00023163"/>
    </source>
</evidence>
<dbReference type="PANTHER" id="PTHR43280">
    <property type="entry name" value="ARAC-FAMILY TRANSCRIPTIONAL REGULATOR"/>
    <property type="match status" value="1"/>
</dbReference>
<evidence type="ECO:0000313" key="5">
    <source>
        <dbReference type="EMBL" id="SHK10684.1"/>
    </source>
</evidence>
<evidence type="ECO:0000313" key="6">
    <source>
        <dbReference type="Proteomes" id="UP000184510"/>
    </source>
</evidence>
<accession>A0A1M6PRT6</accession>
<dbReference type="InterPro" id="IPR018060">
    <property type="entry name" value="HTH_AraC"/>
</dbReference>
<dbReference type="PROSITE" id="PS01124">
    <property type="entry name" value="HTH_ARAC_FAMILY_2"/>
    <property type="match status" value="1"/>
</dbReference>
<dbReference type="InterPro" id="IPR020449">
    <property type="entry name" value="Tscrpt_reg_AraC-type_HTH"/>
</dbReference>
<dbReference type="GO" id="GO:0003700">
    <property type="term" value="F:DNA-binding transcription factor activity"/>
    <property type="evidence" value="ECO:0007669"/>
    <property type="project" value="InterPro"/>
</dbReference>
<dbReference type="Pfam" id="PF10114">
    <property type="entry name" value="PocR"/>
    <property type="match status" value="1"/>
</dbReference>
<dbReference type="PROSITE" id="PS00041">
    <property type="entry name" value="HTH_ARAC_FAMILY_1"/>
    <property type="match status" value="1"/>
</dbReference>
<dbReference type="Proteomes" id="UP000184510">
    <property type="component" value="Unassembled WGS sequence"/>
</dbReference>
<reference evidence="5 6" key="1">
    <citation type="submission" date="2016-11" db="EMBL/GenBank/DDBJ databases">
        <authorList>
            <person name="Jaros S."/>
            <person name="Januszkiewicz K."/>
            <person name="Wedrychowicz H."/>
        </authorList>
    </citation>
    <scope>NUCLEOTIDE SEQUENCE [LARGE SCALE GENOMIC DNA]</scope>
    <source>
        <strain evidence="5 6">DSM 18772</strain>
    </source>
</reference>
<proteinExistence type="predicted"/>